<sequence length="1487" mass="167166">MAGHQRSTSLPSMPHPNYIKIEEELRNICSGISSPSATIEMVSDALRRLGGVYNCINEIISLHSNQAHGKKLEEEMERSLEVLDLCSAMQEMFTDLKMTIQELQMVLNRGDHAVVQVKAQSYIRLVKKAKHHLKKASNKSTSDEDGRLVSLLTTARGITASVLKSALELLSKQISTCNPSKWSLISKSFQKAKVSCEEVQLQALELGIVGLESGAENLSASVPSSPCSNDTTIEQQLQTLNTVVSSPSATIDTMCDGLRKLGDIYNSIEELICTPSNQVSLCQKLQRKLVEEELGRSLVLLDLCNAMQESFMELRMSVQEMMLAIKRGEDASAQVKAYIRLAKKARKQFKKVSKKTASDKMDCRVVKLLAEAREITVSLLESTSCFLSKKIETPKWSLVSATFQKSKVMCEEEQLQELELTIKDLESGAELLFRRLIQGRMACHLRSVSLPSKRQSNEAEIEDELQSLEASISSPSTTIDGLRRLGDVYNQIEEMIHLPSNQVFSAQQRKMLDGEMECSLELIDLCSAMQENFTELKTIIQDLHAALRRGDSASIQVKIQSFTRLAKKAQKQCKKMSKKTTSDKEDCKLIKLLIKARVLTVSLLESTSCHLSQQLVVPKMSLVSKAFQKKRSVVCEEEQLQALECIIGDLENGAELLFRRMIQSRANHAQVDTIAAQFPFSSYPSPEKRKQEKNIMAFHLRSASAPSSPRSSETNVEEQLQSLKATISSPSSTIRTMNDGLKRLKSIYDSIDEIMCMPSSQVLLCQSQNRKAVEQELECSLVLLNLCKAMQQNFSELKASIQDMMLVIKRGEDAAVQANIPSCIRLAKKAQKQYKKISKKTLSPDQESCRVVKLLAEARETAFSMLEISSHLSKQTVMPSYSKWSLVSKTFQKRRIICEEEQLQALELDIVDLESGIENLFRKSIQSRVSLLNALSIDKANRVDTIVAYLLLFQLQREEEKKSITASSEDMAFHLRSASVPSSPRSNEIDIEGQLQNLKAIVSSSSSTIETMSNGLKRIGNIYSCINEIMCLPSSHVAICQPLQRKAVEQELERSLILLDFCNAMQESFSNLKQSIQDMQLIMKRGDNAAVQVKIQSYICLIKKAQKQFRKISKKSSSVDLESCRVVKLLAEAREIAILMLETSFHLLSRQLAMPSSSKWSLVSKTFKKRALFCQEEQLQVLESNIADLDTGVKNLFRKSIQSRVSLLNTLSLCHMLHQQQAKDPCVVDLATTEKNKPASTHEVERIQQRDKVLATDMAFHQRSISLPSRPLSKVEEELHSIEACISSPSLTIEMISDGLRRLEDIYSSIEEIMCLPSNQVCSSGQRRLLDGEMECSLELLDLCNAMNEVFTELKAIIQDLQVFLRKGDDAVLQAKIQSYIRLVKKAKKHSKKTLKKVVLDKEECRIVKLLSEARENTTSLFESTMHLLLKQIEMPKLSLISRAFQKKNPVICNEEQLQVLECCITDLEAGAGLLFRRLVQSRRQSF</sequence>
<dbReference type="PANTHER" id="PTHR33070">
    <property type="entry name" value="OS06G0725500 PROTEIN"/>
    <property type="match status" value="1"/>
</dbReference>
<organism evidence="2">
    <name type="scientific">Oryza nivara</name>
    <name type="common">Indian wild rice</name>
    <name type="synonym">Oryza sativa f. spontanea</name>
    <dbReference type="NCBI Taxonomy" id="4536"/>
    <lineage>
        <taxon>Eukaryota</taxon>
        <taxon>Viridiplantae</taxon>
        <taxon>Streptophyta</taxon>
        <taxon>Embryophyta</taxon>
        <taxon>Tracheophyta</taxon>
        <taxon>Spermatophyta</taxon>
        <taxon>Magnoliopsida</taxon>
        <taxon>Liliopsida</taxon>
        <taxon>Poales</taxon>
        <taxon>Poaceae</taxon>
        <taxon>BOP clade</taxon>
        <taxon>Oryzoideae</taxon>
        <taxon>Oryzeae</taxon>
        <taxon>Oryzinae</taxon>
        <taxon>Oryza</taxon>
    </lineage>
</organism>
<dbReference type="eggNOG" id="ENOG502QUY1">
    <property type="taxonomic scope" value="Eukaryota"/>
</dbReference>
<keyword evidence="1" id="KW-0175">Coiled coil</keyword>
<protein>
    <submittedName>
        <fullName evidence="2">Uncharacterized protein</fullName>
    </submittedName>
</protein>
<reference evidence="2" key="2">
    <citation type="submission" date="2018-04" db="EMBL/GenBank/DDBJ databases">
        <title>OnivRS2 (Oryza nivara Reference Sequence Version 2).</title>
        <authorList>
            <person name="Zhang J."/>
            <person name="Kudrna D."/>
            <person name="Lee S."/>
            <person name="Talag J."/>
            <person name="Rajasekar S."/>
            <person name="Welchert J."/>
            <person name="Hsing Y.-I."/>
            <person name="Wing R.A."/>
        </authorList>
    </citation>
    <scope>NUCLEOTIDE SEQUENCE [LARGE SCALE GENOMIC DNA]</scope>
    <source>
        <strain evidence="2">SL10</strain>
    </source>
</reference>
<evidence type="ECO:0000313" key="2">
    <source>
        <dbReference type="EnsemblPlants" id="ONIVA08G26040.2"/>
    </source>
</evidence>
<dbReference type="OMA" id="QGRMACH"/>
<feature type="coiled-coil region" evidence="1">
    <location>
        <begin position="408"/>
        <end position="435"/>
    </location>
</feature>
<dbReference type="GO" id="GO:0048367">
    <property type="term" value="P:shoot system development"/>
    <property type="evidence" value="ECO:0007669"/>
    <property type="project" value="InterPro"/>
</dbReference>
<dbReference type="Pfam" id="PF03087">
    <property type="entry name" value="BPS1"/>
    <property type="match status" value="6"/>
</dbReference>
<reference evidence="2" key="1">
    <citation type="submission" date="2015-04" db="UniProtKB">
        <authorList>
            <consortium name="EnsemblPlants"/>
        </authorList>
    </citation>
    <scope>IDENTIFICATION</scope>
    <source>
        <strain evidence="2">SL10</strain>
    </source>
</reference>
<evidence type="ECO:0000313" key="3">
    <source>
        <dbReference type="Proteomes" id="UP000006591"/>
    </source>
</evidence>
<dbReference type="HOGENOM" id="CLU_003603_0_0_1"/>
<proteinExistence type="predicted"/>
<dbReference type="PANTHER" id="PTHR33070:SF106">
    <property type="entry name" value="OS08G0553750 PROTEIN"/>
    <property type="match status" value="1"/>
</dbReference>
<dbReference type="EnsemblPlants" id="ONIVA08G26040.2">
    <property type="protein sequence ID" value="ONIVA08G26040.2"/>
    <property type="gene ID" value="ONIVA08G26040"/>
</dbReference>
<name>A0A0E0IFJ8_ORYNI</name>
<evidence type="ECO:0000256" key="1">
    <source>
        <dbReference type="SAM" id="Coils"/>
    </source>
</evidence>
<accession>A0A0E0IFJ8</accession>
<keyword evidence="3" id="KW-1185">Reference proteome</keyword>
<dbReference type="Gramene" id="ONIVA08G26040.2">
    <property type="protein sequence ID" value="ONIVA08G26040.2"/>
    <property type="gene ID" value="ONIVA08G26040"/>
</dbReference>
<dbReference type="GO" id="GO:0048364">
    <property type="term" value="P:root development"/>
    <property type="evidence" value="ECO:0007669"/>
    <property type="project" value="InterPro"/>
</dbReference>
<dbReference type="Proteomes" id="UP000006591">
    <property type="component" value="Chromosome 8"/>
</dbReference>
<dbReference type="InterPro" id="IPR004320">
    <property type="entry name" value="BPS1_pln"/>
</dbReference>